<dbReference type="EMBL" id="BAABAH010000002">
    <property type="protein sequence ID" value="GAA3807428.1"/>
    <property type="molecule type" value="Genomic_DNA"/>
</dbReference>
<dbReference type="InterPro" id="IPR002629">
    <property type="entry name" value="Met_Synth_C/arc"/>
</dbReference>
<keyword evidence="3" id="KW-1185">Reference proteome</keyword>
<reference evidence="3" key="1">
    <citation type="journal article" date="2019" name="Int. J. Syst. Evol. Microbiol.">
        <title>The Global Catalogue of Microorganisms (GCM) 10K type strain sequencing project: providing services to taxonomists for standard genome sequencing and annotation.</title>
        <authorList>
            <consortium name="The Broad Institute Genomics Platform"/>
            <consortium name="The Broad Institute Genome Sequencing Center for Infectious Disease"/>
            <person name="Wu L."/>
            <person name="Ma J."/>
        </authorList>
    </citation>
    <scope>NUCLEOTIDE SEQUENCE [LARGE SCALE GENOMIC DNA]</scope>
    <source>
        <strain evidence="3">JCM 16953</strain>
    </source>
</reference>
<evidence type="ECO:0000259" key="1">
    <source>
        <dbReference type="Pfam" id="PF01717"/>
    </source>
</evidence>
<evidence type="ECO:0000313" key="2">
    <source>
        <dbReference type="EMBL" id="GAA3807428.1"/>
    </source>
</evidence>
<name>A0ABP7I1D7_9ACTN</name>
<dbReference type="InterPro" id="IPR038071">
    <property type="entry name" value="UROD/MetE-like_sf"/>
</dbReference>
<gene>
    <name evidence="2" type="ORF">GCM10022242_08040</name>
</gene>
<dbReference type="SUPFAM" id="SSF51726">
    <property type="entry name" value="UROD/MetE-like"/>
    <property type="match status" value="1"/>
</dbReference>
<sequence>MRATGIGSFPGDTQRDFDEALAVVVGELAGEHGLPFVPEVPGRGAAAGMIGRTVGLLGELDADLQPAGWRLTGTSGAPAVDQRRARSLLAQDLDAVEEQTEDYRGGFKTQLTGPWTLAATVERPRGDRVLADHGARRDLAQALAAAVTDHVADLRRRLPGAAPLVVQLDEPALPAVLAGSVPTASGFGRHRTVHPPEASEALGWVLGAVRDAGAEPWVHCCAPDAPLTLLRGAGARGLAVDLGLVPAGGHDVLAEALEAGDSVVLGVVPTSEPSAPPTEKSVVEGVLRWLDLVGLDLEQVAGSLLVAPTCGLAEAGGAWARRALGLAASAARSLGEGR</sequence>
<organism evidence="2 3">
    <name type="scientific">Nocardioides panacisoli</name>
    <dbReference type="NCBI Taxonomy" id="627624"/>
    <lineage>
        <taxon>Bacteria</taxon>
        <taxon>Bacillati</taxon>
        <taxon>Actinomycetota</taxon>
        <taxon>Actinomycetes</taxon>
        <taxon>Propionibacteriales</taxon>
        <taxon>Nocardioidaceae</taxon>
        <taxon>Nocardioides</taxon>
    </lineage>
</organism>
<feature type="domain" description="Cobalamin-independent methionine synthase MetE C-terminal/archaeal" evidence="1">
    <location>
        <begin position="107"/>
        <end position="332"/>
    </location>
</feature>
<dbReference type="Proteomes" id="UP001501821">
    <property type="component" value="Unassembled WGS sequence"/>
</dbReference>
<dbReference type="RefSeq" id="WP_344772536.1">
    <property type="nucleotide sequence ID" value="NZ_BAABAH010000002.1"/>
</dbReference>
<dbReference type="Pfam" id="PF01717">
    <property type="entry name" value="Meth_synt_2"/>
    <property type="match status" value="1"/>
</dbReference>
<protein>
    <submittedName>
        <fullName evidence="2">Methionine synthase</fullName>
    </submittedName>
</protein>
<proteinExistence type="predicted"/>
<dbReference type="Gene3D" id="3.20.20.210">
    <property type="match status" value="1"/>
</dbReference>
<comment type="caution">
    <text evidence="2">The sequence shown here is derived from an EMBL/GenBank/DDBJ whole genome shotgun (WGS) entry which is preliminary data.</text>
</comment>
<accession>A0ABP7I1D7</accession>
<evidence type="ECO:0000313" key="3">
    <source>
        <dbReference type="Proteomes" id="UP001501821"/>
    </source>
</evidence>